<keyword evidence="1" id="KW-0472">Membrane</keyword>
<organism evidence="2 3">
    <name type="scientific">Amycolatopsis marina</name>
    <dbReference type="NCBI Taxonomy" id="490629"/>
    <lineage>
        <taxon>Bacteria</taxon>
        <taxon>Bacillati</taxon>
        <taxon>Actinomycetota</taxon>
        <taxon>Actinomycetes</taxon>
        <taxon>Pseudonocardiales</taxon>
        <taxon>Pseudonocardiaceae</taxon>
        <taxon>Amycolatopsis</taxon>
    </lineage>
</organism>
<evidence type="ECO:0000256" key="1">
    <source>
        <dbReference type="SAM" id="Phobius"/>
    </source>
</evidence>
<reference evidence="3" key="1">
    <citation type="submission" date="2016-10" db="EMBL/GenBank/DDBJ databases">
        <authorList>
            <person name="Varghese N."/>
            <person name="Submissions S."/>
        </authorList>
    </citation>
    <scope>NUCLEOTIDE SEQUENCE [LARGE SCALE GENOMIC DNA]</scope>
    <source>
        <strain evidence="3">CGMCC 4.3568</strain>
    </source>
</reference>
<proteinExistence type="predicted"/>
<protein>
    <submittedName>
        <fullName evidence="2">Uncharacterized protein</fullName>
    </submittedName>
</protein>
<evidence type="ECO:0000313" key="3">
    <source>
        <dbReference type="Proteomes" id="UP000243799"/>
    </source>
</evidence>
<gene>
    <name evidence="2" type="ORF">SAMN05216266_10947</name>
</gene>
<dbReference type="Proteomes" id="UP000243799">
    <property type="component" value="Unassembled WGS sequence"/>
</dbReference>
<dbReference type="EMBL" id="FOKG01000009">
    <property type="protein sequence ID" value="SFB36232.1"/>
    <property type="molecule type" value="Genomic_DNA"/>
</dbReference>
<evidence type="ECO:0000313" key="2">
    <source>
        <dbReference type="EMBL" id="SFB36232.1"/>
    </source>
</evidence>
<sequence>MHNRPSTNLPYDGRVTYQPAQPARGGSVSAGAASDAKTFGAAALLTFSAGMVVLLGYLLVGGFGAFLGIIGAVFGIVWWKGLHGKVFPRDLPNSSVLGAAVASAVLALVVVMLA</sequence>
<feature type="transmembrane region" description="Helical" evidence="1">
    <location>
        <begin position="91"/>
        <end position="113"/>
    </location>
</feature>
<keyword evidence="3" id="KW-1185">Reference proteome</keyword>
<accession>A0A1I1AFH1</accession>
<feature type="transmembrane region" description="Helical" evidence="1">
    <location>
        <begin position="54"/>
        <end position="79"/>
    </location>
</feature>
<dbReference type="AlphaFoldDB" id="A0A1I1AFH1"/>
<keyword evidence="1" id="KW-1133">Transmembrane helix</keyword>
<keyword evidence="1" id="KW-0812">Transmembrane</keyword>
<name>A0A1I1AFH1_9PSEU</name>